<name>E8U9K5_DEIML</name>
<organism evidence="1 2">
    <name type="scientific">Deinococcus maricopensis (strain DSM 21211 / LMG 22137 / NRRL B-23946 / LB-34)</name>
    <dbReference type="NCBI Taxonomy" id="709986"/>
    <lineage>
        <taxon>Bacteria</taxon>
        <taxon>Thermotogati</taxon>
        <taxon>Deinococcota</taxon>
        <taxon>Deinococci</taxon>
        <taxon>Deinococcales</taxon>
        <taxon>Deinococcaceae</taxon>
        <taxon>Deinococcus</taxon>
    </lineage>
</organism>
<dbReference type="KEGG" id="dmr:Deima_2101"/>
<dbReference type="InterPro" id="IPR034660">
    <property type="entry name" value="DinB/YfiT-like"/>
</dbReference>
<reference evidence="1 2" key="1">
    <citation type="journal article" date="2011" name="Stand. Genomic Sci.">
        <title>Complete genome sequence of Deinococcus maricopensis type strain (LB-34).</title>
        <authorList>
            <person name="Pukall R."/>
            <person name="Zeytun A."/>
            <person name="Lucas S."/>
            <person name="Lapidus A."/>
            <person name="Hammon N."/>
            <person name="Deshpande S."/>
            <person name="Nolan M."/>
            <person name="Cheng J.F."/>
            <person name="Pitluck S."/>
            <person name="Liolios K."/>
            <person name="Pagani I."/>
            <person name="Mikhailova N."/>
            <person name="Ivanova N."/>
            <person name="Mavromatis K."/>
            <person name="Pati A."/>
            <person name="Tapia R."/>
            <person name="Han C."/>
            <person name="Goodwin L."/>
            <person name="Chen A."/>
            <person name="Palaniappan K."/>
            <person name="Land M."/>
            <person name="Hauser L."/>
            <person name="Chang Y.J."/>
            <person name="Jeffries C.D."/>
            <person name="Brambilla E.M."/>
            <person name="Rohde M."/>
            <person name="Goker M."/>
            <person name="Detter J.C."/>
            <person name="Woyke T."/>
            <person name="Bristow J."/>
            <person name="Eisen J.A."/>
            <person name="Markowitz V."/>
            <person name="Hugenholtz P."/>
            <person name="Kyrpides N.C."/>
            <person name="Klenk H.P."/>
        </authorList>
    </citation>
    <scope>NUCLEOTIDE SEQUENCE [LARGE SCALE GENOMIC DNA]</scope>
    <source>
        <strain evidence="2">DSM 21211 / LMG 22137 / NRRL B-23946 / LB-34</strain>
    </source>
</reference>
<evidence type="ECO:0000313" key="2">
    <source>
        <dbReference type="Proteomes" id="UP000008635"/>
    </source>
</evidence>
<dbReference type="OrthoDB" id="65762at2"/>
<dbReference type="AlphaFoldDB" id="E8U9K5"/>
<evidence type="ECO:0000313" key="1">
    <source>
        <dbReference type="EMBL" id="ADV67744.1"/>
    </source>
</evidence>
<dbReference type="EMBL" id="CP002454">
    <property type="protein sequence ID" value="ADV67744.1"/>
    <property type="molecule type" value="Genomic_DNA"/>
</dbReference>
<dbReference type="Proteomes" id="UP000008635">
    <property type="component" value="Chromosome"/>
</dbReference>
<gene>
    <name evidence="1" type="ordered locus">Deima_2101</name>
</gene>
<accession>E8U9K5</accession>
<evidence type="ECO:0008006" key="3">
    <source>
        <dbReference type="Google" id="ProtNLM"/>
    </source>
</evidence>
<keyword evidence="2" id="KW-1185">Reference proteome</keyword>
<dbReference type="eggNOG" id="COG2318">
    <property type="taxonomic scope" value="Bacteria"/>
</dbReference>
<protein>
    <recommendedName>
        <fullName evidence="3">DinB-like domain-containing protein</fullName>
    </recommendedName>
</protein>
<reference evidence="2" key="2">
    <citation type="submission" date="2011-01" db="EMBL/GenBank/DDBJ databases">
        <title>The complete genome of Deinococcus maricopensis DSM 21211.</title>
        <authorList>
            <consortium name="US DOE Joint Genome Institute (JGI-PGF)"/>
            <person name="Lucas S."/>
            <person name="Copeland A."/>
            <person name="Lapidus A."/>
            <person name="Goodwin L."/>
            <person name="Pitluck S."/>
            <person name="Kyrpides N."/>
            <person name="Mavromatis K."/>
            <person name="Pagani I."/>
            <person name="Ivanova N."/>
            <person name="Ovchinnikova G."/>
            <person name="Zeytun A."/>
            <person name="Detter J.C."/>
            <person name="Han C."/>
            <person name="Land M."/>
            <person name="Hauser L."/>
            <person name="Markowitz V."/>
            <person name="Cheng J.-F."/>
            <person name="Hugenholtz P."/>
            <person name="Woyke T."/>
            <person name="Wu D."/>
            <person name="Pukall R."/>
            <person name="Gehrich-Schroeter G."/>
            <person name="Brambilla E."/>
            <person name="Klenk H.-P."/>
            <person name="Eisen J.A."/>
        </authorList>
    </citation>
    <scope>NUCLEOTIDE SEQUENCE [LARGE SCALE GENOMIC DNA]</scope>
    <source>
        <strain evidence="2">DSM 21211 / LMG 22137 / NRRL B-23946 / LB-34</strain>
    </source>
</reference>
<proteinExistence type="predicted"/>
<sequence>MSAPLPVPSDPYTQAEIVTALGQQADDLHLFFRGVPADRFFMGTETRWAPAHHAQHLVQTVRPLAAGLPWPVLVTALQRARPLAERLRAPGWTKGPPKPRTYTQIRRDYQQVLRQGARAPARYVPRLRAGHTQDRLARSVQVSILNLQAALRGWDECRLDTLWLPHPLLGLLSIREMMFFTLYHNSHHVLGVQQLLG</sequence>
<dbReference type="HOGENOM" id="CLU_104166_0_0_0"/>
<dbReference type="RefSeq" id="WP_013557249.1">
    <property type="nucleotide sequence ID" value="NC_014958.1"/>
</dbReference>
<dbReference type="STRING" id="709986.Deima_2101"/>
<dbReference type="Gene3D" id="1.20.120.450">
    <property type="entry name" value="dinb family like domain"/>
    <property type="match status" value="1"/>
</dbReference>